<dbReference type="SUPFAM" id="SSF56219">
    <property type="entry name" value="DNase I-like"/>
    <property type="match status" value="1"/>
</dbReference>
<keyword evidence="3" id="KW-0378">Hydrolase</keyword>
<dbReference type="InterPro" id="IPR004808">
    <property type="entry name" value="AP_endonuc_1"/>
</dbReference>
<sequence length="261" mass="29376">MRIATWNINSIRTRVDRVLAFLERSEVDVLALQETKCRDDQFPTAPFEEAGYHLAVHGLNQWNGVAVISKYPILEVQIGFPGQPEFREVVEARALGVTVDSPAGPLTVWSLYIPNGRELDDPHYTYKLDWLAQLKSAATGWLTTDPNALIALVGDWNVAPEDVDVWDMGFFEGKTHVSPPERAAFAAIGEVGFTEVTRPLVTNYTYWDYQRLRFPKNEGMRIDFVYASPALAKRVSAAEIDRNERKGKGASDHVPVIVDWD</sequence>
<feature type="binding site" evidence="6">
    <location>
        <position position="155"/>
    </location>
    <ligand>
        <name>Mg(2+)</name>
        <dbReference type="ChEBI" id="CHEBI:18420"/>
        <label>1</label>
    </ligand>
</feature>
<dbReference type="CDD" id="cd09086">
    <property type="entry name" value="ExoIII-like_AP-endo"/>
    <property type="match status" value="1"/>
</dbReference>
<feature type="binding site" evidence="6">
    <location>
        <position position="252"/>
    </location>
    <ligand>
        <name>Mg(2+)</name>
        <dbReference type="ChEBI" id="CHEBI:18420"/>
        <label>1</label>
    </ligand>
</feature>
<dbReference type="RefSeq" id="WP_350258454.1">
    <property type="nucleotide sequence ID" value="NZ_CP138335.1"/>
</dbReference>
<dbReference type="Gene3D" id="3.60.10.10">
    <property type="entry name" value="Endonuclease/exonuclease/phosphatase"/>
    <property type="match status" value="1"/>
</dbReference>
<keyword evidence="2 6" id="KW-0479">Metal-binding</keyword>
<comment type="cofactor">
    <cofactor evidence="6">
        <name>Mg(2+)</name>
        <dbReference type="ChEBI" id="CHEBI:18420"/>
    </cofactor>
    <cofactor evidence="6">
        <name>Mn(2+)</name>
        <dbReference type="ChEBI" id="CHEBI:29035"/>
    </cofactor>
    <text evidence="6">Probably binds two magnesium or manganese ions per subunit.</text>
</comment>
<proteinExistence type="inferred from homology"/>
<feature type="site" description="Interaction with DNA substrate" evidence="7">
    <location>
        <position position="253"/>
    </location>
</feature>
<dbReference type="KEGG" id="sapp:SAC06_01465"/>
<dbReference type="NCBIfam" id="TIGR00633">
    <property type="entry name" value="xth"/>
    <property type="match status" value="1"/>
</dbReference>
<feature type="binding site" evidence="6">
    <location>
        <position position="157"/>
    </location>
    <ligand>
        <name>Mg(2+)</name>
        <dbReference type="ChEBI" id="CHEBI:18420"/>
        <label>1</label>
    </ligand>
</feature>
<organism evidence="9">
    <name type="scientific">Scrofimicrobium appendicitidis</name>
    <dbReference type="NCBI Taxonomy" id="3079930"/>
    <lineage>
        <taxon>Bacteria</taxon>
        <taxon>Bacillati</taxon>
        <taxon>Actinomycetota</taxon>
        <taxon>Actinomycetes</taxon>
        <taxon>Actinomycetales</taxon>
        <taxon>Actinomycetaceae</taxon>
        <taxon>Scrofimicrobium</taxon>
    </lineage>
</organism>
<comment type="similarity">
    <text evidence="1">Belongs to the DNA repair enzymes AP/ExoA family.</text>
</comment>
<dbReference type="InterPro" id="IPR005135">
    <property type="entry name" value="Endo/exonuclease/phosphatase"/>
</dbReference>
<evidence type="ECO:0000313" key="9">
    <source>
        <dbReference type="EMBL" id="XBW08255.1"/>
    </source>
</evidence>
<feature type="active site" description="Proton donor/acceptor" evidence="5">
    <location>
        <position position="155"/>
    </location>
</feature>
<dbReference type="PANTHER" id="PTHR43250:SF2">
    <property type="entry name" value="EXODEOXYRIBONUCLEASE III"/>
    <property type="match status" value="1"/>
</dbReference>
<keyword evidence="4 6" id="KW-0460">Magnesium</keyword>
<dbReference type="InterPro" id="IPR036691">
    <property type="entry name" value="Endo/exonu/phosph_ase_sf"/>
</dbReference>
<evidence type="ECO:0000259" key="8">
    <source>
        <dbReference type="Pfam" id="PF03372"/>
    </source>
</evidence>
<dbReference type="EMBL" id="CP138335">
    <property type="protein sequence ID" value="XBW08255.1"/>
    <property type="molecule type" value="Genomic_DNA"/>
</dbReference>
<evidence type="ECO:0000256" key="7">
    <source>
        <dbReference type="PIRSR" id="PIRSR604808-3"/>
    </source>
</evidence>
<evidence type="ECO:0000256" key="4">
    <source>
        <dbReference type="ARBA" id="ARBA00022842"/>
    </source>
</evidence>
<evidence type="ECO:0000256" key="3">
    <source>
        <dbReference type="ARBA" id="ARBA00022801"/>
    </source>
</evidence>
<dbReference type="GO" id="GO:0006281">
    <property type="term" value="P:DNA repair"/>
    <property type="evidence" value="ECO:0007669"/>
    <property type="project" value="InterPro"/>
</dbReference>
<protein>
    <submittedName>
        <fullName evidence="9">Exodeoxyribonuclease III</fullName>
    </submittedName>
</protein>
<reference evidence="9" key="1">
    <citation type="submission" date="2023-11" db="EMBL/GenBank/DDBJ databases">
        <title>Scrofimicrobium hongkongense sp. nov., isolated from a patient with peritonitis.</title>
        <authorList>
            <person name="Lao H.Y."/>
            <person name="Wong A.Y.P."/>
            <person name="Ng T.L."/>
            <person name="Wong R.Y.L."/>
            <person name="Yau M.C.Y."/>
            <person name="Lam J.Y.W."/>
            <person name="Siu G.K.H."/>
        </authorList>
    </citation>
    <scope>NUCLEOTIDE SEQUENCE</scope>
    <source>
        <strain evidence="9">R131</strain>
    </source>
</reference>
<dbReference type="GO" id="GO:0008311">
    <property type="term" value="F:double-stranded DNA 3'-5' DNA exonuclease activity"/>
    <property type="evidence" value="ECO:0007669"/>
    <property type="project" value="InterPro"/>
</dbReference>
<evidence type="ECO:0000256" key="5">
    <source>
        <dbReference type="PIRSR" id="PIRSR604808-1"/>
    </source>
</evidence>
<feature type="site" description="Important for catalytic activity" evidence="7">
    <location>
        <position position="223"/>
    </location>
</feature>
<name>A0AAU7V7I3_9ACTO</name>
<dbReference type="AlphaFoldDB" id="A0AAU7V7I3"/>
<feature type="active site" evidence="5">
    <location>
        <position position="112"/>
    </location>
</feature>
<gene>
    <name evidence="9" type="ORF">SAC06_01465</name>
</gene>
<evidence type="ECO:0000256" key="2">
    <source>
        <dbReference type="ARBA" id="ARBA00022723"/>
    </source>
</evidence>
<dbReference type="NCBIfam" id="TIGR00195">
    <property type="entry name" value="exoDNase_III"/>
    <property type="match status" value="1"/>
</dbReference>
<dbReference type="PROSITE" id="PS51435">
    <property type="entry name" value="AP_NUCLEASE_F1_4"/>
    <property type="match status" value="1"/>
</dbReference>
<accession>A0AAU7V7I3</accession>
<feature type="binding site" evidence="6">
    <location>
        <position position="34"/>
    </location>
    <ligand>
        <name>Mg(2+)</name>
        <dbReference type="ChEBI" id="CHEBI:18420"/>
        <label>1</label>
    </ligand>
</feature>
<feature type="domain" description="Endonuclease/exonuclease/phosphatase" evidence="8">
    <location>
        <begin position="4"/>
        <end position="253"/>
    </location>
</feature>
<feature type="active site" description="Proton acceptor" evidence="5">
    <location>
        <position position="253"/>
    </location>
</feature>
<dbReference type="GO" id="GO:0046872">
    <property type="term" value="F:metal ion binding"/>
    <property type="evidence" value="ECO:0007669"/>
    <property type="project" value="UniProtKB-KW"/>
</dbReference>
<feature type="binding site" evidence="6">
    <location>
        <position position="7"/>
    </location>
    <ligand>
        <name>Mg(2+)</name>
        <dbReference type="ChEBI" id="CHEBI:18420"/>
        <label>1</label>
    </ligand>
</feature>
<feature type="binding site" evidence="6">
    <location>
        <position position="253"/>
    </location>
    <ligand>
        <name>Mg(2+)</name>
        <dbReference type="ChEBI" id="CHEBI:18420"/>
        <label>1</label>
    </ligand>
</feature>
<dbReference type="PANTHER" id="PTHR43250">
    <property type="entry name" value="EXODEOXYRIBONUCLEASE III"/>
    <property type="match status" value="1"/>
</dbReference>
<dbReference type="Pfam" id="PF03372">
    <property type="entry name" value="Exo_endo_phos"/>
    <property type="match status" value="1"/>
</dbReference>
<evidence type="ECO:0000256" key="6">
    <source>
        <dbReference type="PIRSR" id="PIRSR604808-2"/>
    </source>
</evidence>
<evidence type="ECO:0000256" key="1">
    <source>
        <dbReference type="ARBA" id="ARBA00007092"/>
    </source>
</evidence>
<dbReference type="InterPro" id="IPR037493">
    <property type="entry name" value="ExoIII-like"/>
</dbReference>
<feature type="site" description="Transition state stabilizer" evidence="7">
    <location>
        <position position="157"/>
    </location>
</feature>
<keyword evidence="6" id="KW-0464">Manganese</keyword>